<dbReference type="AlphaFoldDB" id="A0A165FFW8"/>
<evidence type="ECO:0000313" key="2">
    <source>
        <dbReference type="Proteomes" id="UP000076632"/>
    </source>
</evidence>
<proteinExistence type="predicted"/>
<sequence length="107" mass="12567">MSSTRLMLQRCQGVLLLPSWVLHNWTLISGTRYTYRYHHEFFFQFCRMPSAANLSSPANVGQFAFLLIEYWYFHHGLIQFLYPLEFPMVETETLSSLLRSMLAVIPG</sequence>
<evidence type="ECO:0000313" key="1">
    <source>
        <dbReference type="EMBL" id="KZF20929.1"/>
    </source>
</evidence>
<organism evidence="1 2">
    <name type="scientific">Xylona heveae (strain CBS 132557 / TC161)</name>
    <dbReference type="NCBI Taxonomy" id="1328760"/>
    <lineage>
        <taxon>Eukaryota</taxon>
        <taxon>Fungi</taxon>
        <taxon>Dikarya</taxon>
        <taxon>Ascomycota</taxon>
        <taxon>Pezizomycotina</taxon>
        <taxon>Xylonomycetes</taxon>
        <taxon>Xylonales</taxon>
        <taxon>Xylonaceae</taxon>
        <taxon>Xylona</taxon>
    </lineage>
</organism>
<keyword evidence="2" id="KW-1185">Reference proteome</keyword>
<dbReference type="RefSeq" id="XP_018186484.1">
    <property type="nucleotide sequence ID" value="XM_018329581.1"/>
</dbReference>
<reference evidence="1 2" key="1">
    <citation type="journal article" date="2016" name="Fungal Biol.">
        <title>The genome of Xylona heveae provides a window into fungal endophytism.</title>
        <authorList>
            <person name="Gazis R."/>
            <person name="Kuo A."/>
            <person name="Riley R."/>
            <person name="LaButti K."/>
            <person name="Lipzen A."/>
            <person name="Lin J."/>
            <person name="Amirebrahimi M."/>
            <person name="Hesse C.N."/>
            <person name="Spatafora J.W."/>
            <person name="Henrissat B."/>
            <person name="Hainaut M."/>
            <person name="Grigoriev I.V."/>
            <person name="Hibbett D.S."/>
        </authorList>
    </citation>
    <scope>NUCLEOTIDE SEQUENCE [LARGE SCALE GENOMIC DNA]</scope>
    <source>
        <strain evidence="1 2">TC161</strain>
    </source>
</reference>
<protein>
    <submittedName>
        <fullName evidence="1">Uncharacterized protein</fullName>
    </submittedName>
</protein>
<dbReference type="InParanoid" id="A0A165FFW8"/>
<gene>
    <name evidence="1" type="ORF">L228DRAFT_182357</name>
</gene>
<name>A0A165FFW8_XYLHT</name>
<dbReference type="GeneID" id="28894718"/>
<dbReference type="EMBL" id="KV407462">
    <property type="protein sequence ID" value="KZF20929.1"/>
    <property type="molecule type" value="Genomic_DNA"/>
</dbReference>
<accession>A0A165FFW8</accession>
<dbReference type="Proteomes" id="UP000076632">
    <property type="component" value="Unassembled WGS sequence"/>
</dbReference>